<evidence type="ECO:0000256" key="2">
    <source>
        <dbReference type="ARBA" id="ARBA00022857"/>
    </source>
</evidence>
<keyword evidence="6" id="KW-1185">Reference proteome</keyword>
<sequence length="209" mass="23108">MSVPALTSESFHALLHRRFACKKFDPSYHLSKALLTEVLEAARLAPSSYNTQPWEFLVLQGTLKNKLLPHVSYNAQMIQDASALVVVGYMHPSNLNAHYLADFCNPQYHERVVNGISTLFKERLKNDSVLIDAYLKEQCYIAVGQMCLAATLLGVDTCIIGGFDPQGVKQVLSAHLNPPKIACLIALGKGAMPVTRKARKAKESAIKWL</sequence>
<dbReference type="InterPro" id="IPR000415">
    <property type="entry name" value="Nitroreductase-like"/>
</dbReference>
<name>A0ABV7ZEQ0_9HELI</name>
<dbReference type="PANTHER" id="PTHR43673">
    <property type="entry name" value="NAD(P)H NITROREDUCTASE YDGI-RELATED"/>
    <property type="match status" value="1"/>
</dbReference>
<dbReference type="Gene3D" id="3.40.109.10">
    <property type="entry name" value="NADH Oxidase"/>
    <property type="match status" value="1"/>
</dbReference>
<dbReference type="RefSeq" id="WP_104752179.1">
    <property type="nucleotide sequence ID" value="NZ_FZMF01000015.1"/>
</dbReference>
<evidence type="ECO:0000313" key="6">
    <source>
        <dbReference type="Proteomes" id="UP001595783"/>
    </source>
</evidence>
<dbReference type="PANTHER" id="PTHR43673:SF10">
    <property type="entry name" value="NADH DEHYDROGENASE_NAD(P)H NITROREDUCTASE XCC3605-RELATED"/>
    <property type="match status" value="1"/>
</dbReference>
<dbReference type="EMBL" id="JBHRZO010000002">
    <property type="protein sequence ID" value="MFC3847047.1"/>
    <property type="molecule type" value="Genomic_DNA"/>
</dbReference>
<evidence type="ECO:0000259" key="4">
    <source>
        <dbReference type="Pfam" id="PF00881"/>
    </source>
</evidence>
<dbReference type="InterPro" id="IPR033878">
    <property type="entry name" value="NfsB-like"/>
</dbReference>
<dbReference type="Pfam" id="PF00881">
    <property type="entry name" value="Nitroreductase"/>
    <property type="match status" value="1"/>
</dbReference>
<proteinExistence type="inferred from homology"/>
<comment type="similarity">
    <text evidence="1">Belongs to the nitroreductase family.</text>
</comment>
<reference evidence="6" key="1">
    <citation type="journal article" date="2019" name="Int. J. Syst. Evol. Microbiol.">
        <title>The Global Catalogue of Microorganisms (GCM) 10K type strain sequencing project: providing services to taxonomists for standard genome sequencing and annotation.</title>
        <authorList>
            <consortium name="The Broad Institute Genomics Platform"/>
            <consortium name="The Broad Institute Genome Sequencing Center for Infectious Disease"/>
            <person name="Wu L."/>
            <person name="Ma J."/>
        </authorList>
    </citation>
    <scope>NUCLEOTIDE SEQUENCE [LARGE SCALE GENOMIC DNA]</scope>
    <source>
        <strain evidence="6">CCUG 53816</strain>
    </source>
</reference>
<protein>
    <submittedName>
        <fullName evidence="5">NAD(P)H-dependent oxidoreductase</fullName>
    </submittedName>
</protein>
<evidence type="ECO:0000256" key="1">
    <source>
        <dbReference type="ARBA" id="ARBA00007118"/>
    </source>
</evidence>
<dbReference type="Proteomes" id="UP001595783">
    <property type="component" value="Unassembled WGS sequence"/>
</dbReference>
<organism evidence="5 6">
    <name type="scientific">Helicobacter baculiformis</name>
    <dbReference type="NCBI Taxonomy" id="427351"/>
    <lineage>
        <taxon>Bacteria</taxon>
        <taxon>Pseudomonadati</taxon>
        <taxon>Campylobacterota</taxon>
        <taxon>Epsilonproteobacteria</taxon>
        <taxon>Campylobacterales</taxon>
        <taxon>Helicobacteraceae</taxon>
        <taxon>Helicobacter</taxon>
    </lineage>
</organism>
<gene>
    <name evidence="5" type="ORF">ACFOPX_00645</name>
</gene>
<accession>A0ABV7ZEQ0</accession>
<comment type="caution">
    <text evidence="5">The sequence shown here is derived from an EMBL/GenBank/DDBJ whole genome shotgun (WGS) entry which is preliminary data.</text>
</comment>
<dbReference type="InterPro" id="IPR029479">
    <property type="entry name" value="Nitroreductase"/>
</dbReference>
<keyword evidence="2" id="KW-0521">NADP</keyword>
<dbReference type="CDD" id="cd02149">
    <property type="entry name" value="NfsB-like"/>
    <property type="match status" value="1"/>
</dbReference>
<evidence type="ECO:0000313" key="5">
    <source>
        <dbReference type="EMBL" id="MFC3847047.1"/>
    </source>
</evidence>
<evidence type="ECO:0000256" key="3">
    <source>
        <dbReference type="ARBA" id="ARBA00023002"/>
    </source>
</evidence>
<dbReference type="SUPFAM" id="SSF55469">
    <property type="entry name" value="FMN-dependent nitroreductase-like"/>
    <property type="match status" value="1"/>
</dbReference>
<feature type="domain" description="Nitroreductase" evidence="4">
    <location>
        <begin position="17"/>
        <end position="189"/>
    </location>
</feature>
<keyword evidence="3" id="KW-0560">Oxidoreductase</keyword>